<dbReference type="GO" id="GO:0004065">
    <property type="term" value="F:arylsulfatase activity"/>
    <property type="evidence" value="ECO:0007669"/>
    <property type="project" value="TreeGrafter"/>
</dbReference>
<dbReference type="PROSITE" id="PS00149">
    <property type="entry name" value="SULFATASE_2"/>
    <property type="match status" value="1"/>
</dbReference>
<dbReference type="InterPro" id="IPR050738">
    <property type="entry name" value="Sulfatase"/>
</dbReference>
<keyword evidence="3" id="KW-0378">Hydrolase</keyword>
<feature type="domain" description="Sulfatase N-terminal" evidence="5">
    <location>
        <begin position="11"/>
        <end position="350"/>
    </location>
</feature>
<proteinExistence type="inferred from homology"/>
<keyword evidence="2" id="KW-0479">Metal-binding</keyword>
<dbReference type="EMBL" id="SMKZ01000029">
    <property type="protein sequence ID" value="TDE07891.1"/>
    <property type="molecule type" value="Genomic_DNA"/>
</dbReference>
<dbReference type="Pfam" id="PF00884">
    <property type="entry name" value="Sulfatase"/>
    <property type="match status" value="1"/>
</dbReference>
<dbReference type="RefSeq" id="WP_131897443.1">
    <property type="nucleotide sequence ID" value="NZ_SMKZ01000029.1"/>
</dbReference>
<dbReference type="AlphaFoldDB" id="A0A4R5D835"/>
<evidence type="ECO:0000256" key="1">
    <source>
        <dbReference type="ARBA" id="ARBA00008779"/>
    </source>
</evidence>
<keyword evidence="7" id="KW-1185">Reference proteome</keyword>
<dbReference type="Proteomes" id="UP000294739">
    <property type="component" value="Unassembled WGS sequence"/>
</dbReference>
<dbReference type="Gene3D" id="3.40.720.10">
    <property type="entry name" value="Alkaline Phosphatase, subunit A"/>
    <property type="match status" value="1"/>
</dbReference>
<dbReference type="GO" id="GO:0046872">
    <property type="term" value="F:metal ion binding"/>
    <property type="evidence" value="ECO:0007669"/>
    <property type="project" value="UniProtKB-KW"/>
</dbReference>
<evidence type="ECO:0000256" key="4">
    <source>
        <dbReference type="ARBA" id="ARBA00022837"/>
    </source>
</evidence>
<dbReference type="PANTHER" id="PTHR42693:SF53">
    <property type="entry name" value="ENDO-4-O-SULFATASE"/>
    <property type="match status" value="1"/>
</dbReference>
<gene>
    <name evidence="6" type="ORF">E1269_19145</name>
</gene>
<accession>A0A4R5D835</accession>
<dbReference type="InterPro" id="IPR017850">
    <property type="entry name" value="Alkaline_phosphatase_core_sf"/>
</dbReference>
<comment type="caution">
    <text evidence="6">The sequence shown here is derived from an EMBL/GenBank/DDBJ whole genome shotgun (WGS) entry which is preliminary data.</text>
</comment>
<evidence type="ECO:0000259" key="5">
    <source>
        <dbReference type="Pfam" id="PF00884"/>
    </source>
</evidence>
<organism evidence="6 7">
    <name type="scientific">Jiangella asiatica</name>
    <dbReference type="NCBI Taxonomy" id="2530372"/>
    <lineage>
        <taxon>Bacteria</taxon>
        <taxon>Bacillati</taxon>
        <taxon>Actinomycetota</taxon>
        <taxon>Actinomycetes</taxon>
        <taxon>Jiangellales</taxon>
        <taxon>Jiangellaceae</taxon>
        <taxon>Jiangella</taxon>
    </lineage>
</organism>
<dbReference type="SUPFAM" id="SSF53649">
    <property type="entry name" value="Alkaline phosphatase-like"/>
    <property type="match status" value="1"/>
</dbReference>
<reference evidence="6 7" key="1">
    <citation type="submission" date="2019-03" db="EMBL/GenBank/DDBJ databases">
        <title>Draft genome sequences of novel Actinobacteria.</title>
        <authorList>
            <person name="Sahin N."/>
            <person name="Ay H."/>
            <person name="Saygin H."/>
        </authorList>
    </citation>
    <scope>NUCLEOTIDE SEQUENCE [LARGE SCALE GENOMIC DNA]</scope>
    <source>
        <strain evidence="6 7">5K138</strain>
    </source>
</reference>
<name>A0A4R5D835_9ACTN</name>
<dbReference type="InterPro" id="IPR024607">
    <property type="entry name" value="Sulfatase_CS"/>
</dbReference>
<dbReference type="PANTHER" id="PTHR42693">
    <property type="entry name" value="ARYLSULFATASE FAMILY MEMBER"/>
    <property type="match status" value="1"/>
</dbReference>
<comment type="similarity">
    <text evidence="1">Belongs to the sulfatase family.</text>
</comment>
<dbReference type="OrthoDB" id="9777306at2"/>
<keyword evidence="4" id="KW-0106">Calcium</keyword>
<sequence>MNSAVPADNRPNLLLITTDQQRRDTLGPSAPRFLRTPHLDQLAHEGVRFDAAYASTPVCVPSRVSLLTGQSSLRHGMTHNGATSSVLSPGAPTLPARLSALGYATVGIGKMHFSPPRAHHGFEELVLPDDYYRHASRTAVAAMRHGLGQNELYPGMATVPEAATLTSWLSEQAVEHIRHRRDPTRPMFMWLSYSKPHPPLDPPEPYYSMYLSAPIPEPVVGDWAGDDAPAAFLRQRHRGSFDQLDPDTVKAARAAYYGLVTQIDYNLGRVLAALQDIGELGRTLIVFTSDHGEFLGDHGTGNKVFFHEVSAGVPMIVRPPAGASPFPPGTVVRTPVTLADVLPTFVQAAGGTVGDDVDGVDLVSLAAAPSPSRMVTGIASGDGGPPGVPYYLAVTDGRHKYIWYPEGPAEQLFDLENDPEERSDLARSADPADPAELGRWRERLVAAVRDGGGERYLDGGRLPAVPAMGDTPAEQRATAWPGYHTDAFHLDVRH</sequence>
<evidence type="ECO:0000313" key="6">
    <source>
        <dbReference type="EMBL" id="TDE07891.1"/>
    </source>
</evidence>
<protein>
    <submittedName>
        <fullName evidence="6">Sulfatase</fullName>
    </submittedName>
</protein>
<evidence type="ECO:0000256" key="2">
    <source>
        <dbReference type="ARBA" id="ARBA00022723"/>
    </source>
</evidence>
<dbReference type="InterPro" id="IPR000917">
    <property type="entry name" value="Sulfatase_N"/>
</dbReference>
<dbReference type="InParanoid" id="A0A4R5D835"/>
<evidence type="ECO:0000256" key="3">
    <source>
        <dbReference type="ARBA" id="ARBA00022801"/>
    </source>
</evidence>
<evidence type="ECO:0000313" key="7">
    <source>
        <dbReference type="Proteomes" id="UP000294739"/>
    </source>
</evidence>